<keyword evidence="3" id="KW-1185">Reference proteome</keyword>
<evidence type="ECO:0000313" key="3">
    <source>
        <dbReference type="Proteomes" id="UP001589587"/>
    </source>
</evidence>
<gene>
    <name evidence="2" type="ORF">ACFFQ6_28930</name>
</gene>
<dbReference type="NCBIfam" id="NF005901">
    <property type="entry name" value="PRK07877.1"/>
    <property type="match status" value="1"/>
</dbReference>
<name>A0ABV5XP68_9NOCA</name>
<reference evidence="2 3" key="1">
    <citation type="submission" date="2024-09" db="EMBL/GenBank/DDBJ databases">
        <authorList>
            <person name="Sun Q."/>
            <person name="Mori K."/>
        </authorList>
    </citation>
    <scope>NUCLEOTIDE SEQUENCE [LARGE SCALE GENOMIC DNA]</scope>
    <source>
        <strain evidence="2 3">JCM 11411</strain>
    </source>
</reference>
<dbReference type="CDD" id="cd01483">
    <property type="entry name" value="E1_enzyme_family"/>
    <property type="match status" value="1"/>
</dbReference>
<dbReference type="PANTHER" id="PTHR43267">
    <property type="entry name" value="TRNA THREONYLCARBAMOYLADENOSINE DEHYDRATASE"/>
    <property type="match status" value="1"/>
</dbReference>
<dbReference type="InterPro" id="IPR000594">
    <property type="entry name" value="ThiF_NAD_FAD-bd"/>
</dbReference>
<dbReference type="Gene3D" id="3.40.109.10">
    <property type="entry name" value="NADH Oxidase"/>
    <property type="match status" value="1"/>
</dbReference>
<evidence type="ECO:0000259" key="1">
    <source>
        <dbReference type="Pfam" id="PF00899"/>
    </source>
</evidence>
<organism evidence="2 3">
    <name type="scientific">Rhodococcus baikonurensis</name>
    <dbReference type="NCBI Taxonomy" id="172041"/>
    <lineage>
        <taxon>Bacteria</taxon>
        <taxon>Bacillati</taxon>
        <taxon>Actinomycetota</taxon>
        <taxon>Actinomycetes</taxon>
        <taxon>Mycobacteriales</taxon>
        <taxon>Nocardiaceae</taxon>
        <taxon>Rhodococcus</taxon>
        <taxon>Rhodococcus erythropolis group</taxon>
    </lineage>
</organism>
<protein>
    <submittedName>
        <fullName evidence="2">Rv1355c family protein</fullName>
    </submittedName>
</protein>
<dbReference type="InterPro" id="IPR045886">
    <property type="entry name" value="ThiF/MoeB/HesA"/>
</dbReference>
<dbReference type="InterPro" id="IPR035985">
    <property type="entry name" value="Ubiquitin-activating_enz"/>
</dbReference>
<dbReference type="InterPro" id="IPR000415">
    <property type="entry name" value="Nitroreductase-like"/>
</dbReference>
<dbReference type="RefSeq" id="WP_082920565.1">
    <property type="nucleotide sequence ID" value="NZ_JBHMAS010000079.1"/>
</dbReference>
<dbReference type="Gene3D" id="3.40.50.720">
    <property type="entry name" value="NAD(P)-binding Rossmann-like Domain"/>
    <property type="match status" value="1"/>
</dbReference>
<evidence type="ECO:0000313" key="2">
    <source>
        <dbReference type="EMBL" id="MFB9783727.1"/>
    </source>
</evidence>
<feature type="domain" description="THIF-type NAD/FAD binding fold" evidence="1">
    <location>
        <begin position="86"/>
        <end position="221"/>
    </location>
</feature>
<accession>A0ABV5XP68</accession>
<dbReference type="EMBL" id="JBHMAS010000079">
    <property type="protein sequence ID" value="MFB9783727.1"/>
    <property type="molecule type" value="Genomic_DNA"/>
</dbReference>
<sequence>MNETTQRRAEIFDEADAAQMRRVTELRTSGAMILDTLADQQHSLLTLNEESDADDVAESSRWIHYPWRRTLVHLLGPGGFCRLRLDRNRNKITNEEQLILSRLRVGIVGLSVGSAIAHALALEGVVGYMRLADFDDLDLSNLNRLSATVFDLGVNKATLAQQRIAELDPYLPVDAWTEGVDEATIDDFLEGLDLVIEECDSFDVKVLVRDRARQRGIPVIMETSDRGLLDVERFDLEPARPLFHGLVGDLDAATVSGLSVKEKIPFGLRILEGREISARMAASILEVGTTLATWPQLGGDVLLGGASVVAAIRRFGLGEALPSGRVRIDIGEHLDQLSDPHIPHDSITSGTGGGSRPIDLRAQYDSLSNEEAVAFAATRAPSGGNAQPWTIHTDDNALTLRIDKTRSSSADIEYRGSFVALGAALHNARVAAAHRHILGDTVITGDGPATSVRITFTAGTDVSLTHQLPGMLDRRTHRGMPETDSTPCDLTDVSHLAASLTSTTAGVHLIQDRDTIARLAENISATDRIRFLTDALHREMISELCWPHSRDLTRGIEISSLGTPTAELAALELLRRPDVMEQLNDWDAGQALRAQTRTRLNCSDAVAVITQQGISAADYIRSGVLAEEFWIRAQSLGYSLHPLTPVSLYATDVDQLRTLAPTRACELTALADELTKLTALHTGEHAALIVRIFRTAIPAPASRREAYSRPHRDREARDHRWLNWADGWQG</sequence>
<proteinExistence type="predicted"/>
<dbReference type="Pfam" id="PF00899">
    <property type="entry name" value="ThiF"/>
    <property type="match status" value="1"/>
</dbReference>
<dbReference type="PANTHER" id="PTHR43267:SF3">
    <property type="entry name" value="THIF PROTEIN"/>
    <property type="match status" value="1"/>
</dbReference>
<dbReference type="Proteomes" id="UP001589587">
    <property type="component" value="Unassembled WGS sequence"/>
</dbReference>
<dbReference type="SUPFAM" id="SSF69572">
    <property type="entry name" value="Activating enzymes of the ubiquitin-like proteins"/>
    <property type="match status" value="1"/>
</dbReference>
<comment type="caution">
    <text evidence="2">The sequence shown here is derived from an EMBL/GenBank/DDBJ whole genome shotgun (WGS) entry which is preliminary data.</text>
</comment>